<dbReference type="InterPro" id="IPR017862">
    <property type="entry name" value="SKI-int_prot_SKIP"/>
</dbReference>
<keyword evidence="3" id="KW-0539">Nucleus</keyword>
<evidence type="ECO:0000256" key="3">
    <source>
        <dbReference type="RuleBase" id="RU367140"/>
    </source>
</evidence>
<organism evidence="5 6">
    <name type="scientific">Astathelohania contejeani</name>
    <dbReference type="NCBI Taxonomy" id="164912"/>
    <lineage>
        <taxon>Eukaryota</taxon>
        <taxon>Fungi</taxon>
        <taxon>Fungi incertae sedis</taxon>
        <taxon>Microsporidia</taxon>
        <taxon>Astathelohaniidae</taxon>
        <taxon>Astathelohania</taxon>
    </lineage>
</organism>
<accession>A0ABQ7I2R8</accession>
<protein>
    <recommendedName>
        <fullName evidence="2 3">Pre-mRNA-processing protein 45</fullName>
    </recommendedName>
</protein>
<reference evidence="5 6" key="1">
    <citation type="submission" date="2019-01" db="EMBL/GenBank/DDBJ databases">
        <title>Genomes sequencing and comparative genomics of infectious freshwater microsporidia, Cucumispora dikerogammari and Thelohania contejeani.</title>
        <authorList>
            <person name="Cormier A."/>
            <person name="Giraud I."/>
            <person name="Wattier R."/>
            <person name="Teixeira M."/>
            <person name="Grandjean F."/>
            <person name="Rigaud T."/>
            <person name="Cordaux R."/>
        </authorList>
    </citation>
    <scope>NUCLEOTIDE SEQUENCE [LARGE SCALE GENOMIC DNA]</scope>
    <source>
        <strain evidence="5">T1</strain>
        <tissue evidence="5">Spores</tissue>
    </source>
</reference>
<gene>
    <name evidence="5" type="primary">SKIP</name>
    <name evidence="5" type="ORF">TCON_0070</name>
</gene>
<keyword evidence="3" id="KW-0747">Spliceosome</keyword>
<dbReference type="Pfam" id="PF02731">
    <property type="entry name" value="SKIP_SNW"/>
    <property type="match status" value="1"/>
</dbReference>
<comment type="subunit">
    <text evidence="3">Associated with the spliceosome.</text>
</comment>
<proteinExistence type="inferred from homology"/>
<comment type="subcellular location">
    <subcellularLocation>
        <location evidence="3">Nucleus</location>
    </subcellularLocation>
</comment>
<comment type="similarity">
    <text evidence="1 3">Belongs to the SNW family.</text>
</comment>
<dbReference type="Proteomes" id="UP001516464">
    <property type="component" value="Unassembled WGS sequence"/>
</dbReference>
<feature type="domain" description="SKI-interacting protein SKIP SNW" evidence="4">
    <location>
        <begin position="14"/>
        <end position="123"/>
    </location>
</feature>
<keyword evidence="6" id="KW-1185">Reference proteome</keyword>
<name>A0ABQ7I2R8_9MICR</name>
<keyword evidence="3" id="KW-0507">mRNA processing</keyword>
<evidence type="ECO:0000259" key="4">
    <source>
        <dbReference type="Pfam" id="PF02731"/>
    </source>
</evidence>
<comment type="function">
    <text evidence="3">Involved in pre-mRNA splicing.</text>
</comment>
<evidence type="ECO:0000256" key="2">
    <source>
        <dbReference type="ARBA" id="ARBA00022160"/>
    </source>
</evidence>
<keyword evidence="3" id="KW-0508">mRNA splicing</keyword>
<evidence type="ECO:0000313" key="6">
    <source>
        <dbReference type="Proteomes" id="UP001516464"/>
    </source>
</evidence>
<evidence type="ECO:0000256" key="1">
    <source>
        <dbReference type="ARBA" id="ARBA00010197"/>
    </source>
</evidence>
<dbReference type="EMBL" id="SBIQ01000002">
    <property type="protein sequence ID" value="KAF7684758.1"/>
    <property type="molecule type" value="Genomic_DNA"/>
</dbReference>
<comment type="caution">
    <text evidence="5">The sequence shown here is derived from an EMBL/GenBank/DDBJ whole genome shotgun (WGS) entry which is preliminary data.</text>
</comment>
<dbReference type="PANTHER" id="PTHR12096">
    <property type="entry name" value="NUCLEAR PROTEIN SKIP-RELATED"/>
    <property type="match status" value="1"/>
</dbReference>
<sequence length="165" mass="19750">MDKQTDKRDTKTSQIRDPLESSIKKKKFIVKLSTNPKIPVMRSGTEPATNEAENFWKIPGCISKWTNPKGYIVPLEKRIIEPHKIKINIKKFEMFNSKFDENIKKTNQKNDEIIKKQIKTQRIKYKKKLIFNKPNFNDEEEFYPYDNMLFKNQKSYKNSLPQFKE</sequence>
<dbReference type="InterPro" id="IPR004015">
    <property type="entry name" value="SKI-int_prot_SKIP_SNW-dom"/>
</dbReference>
<evidence type="ECO:0000313" key="5">
    <source>
        <dbReference type="EMBL" id="KAF7684758.1"/>
    </source>
</evidence>